<comment type="caution">
    <text evidence="1">The sequence shown here is derived from an EMBL/GenBank/DDBJ whole genome shotgun (WGS) entry which is preliminary data.</text>
</comment>
<reference evidence="1" key="1">
    <citation type="journal article" date="2015" name="Nature">
        <title>Complex archaea that bridge the gap between prokaryotes and eukaryotes.</title>
        <authorList>
            <person name="Spang A."/>
            <person name="Saw J.H."/>
            <person name="Jorgensen S.L."/>
            <person name="Zaremba-Niedzwiedzka K."/>
            <person name="Martijn J."/>
            <person name="Lind A.E."/>
            <person name="van Eijk R."/>
            <person name="Schleper C."/>
            <person name="Guy L."/>
            <person name="Ettema T.J."/>
        </authorList>
    </citation>
    <scope>NUCLEOTIDE SEQUENCE</scope>
</reference>
<organism evidence="1">
    <name type="scientific">marine sediment metagenome</name>
    <dbReference type="NCBI Taxonomy" id="412755"/>
    <lineage>
        <taxon>unclassified sequences</taxon>
        <taxon>metagenomes</taxon>
        <taxon>ecological metagenomes</taxon>
    </lineage>
</organism>
<sequence>MKFPKTVFVTIDKDTDGSEYLCPWNDVPEKFTWDVEHTRQIRVAGFKIEWSSALNVWDVEAGSHPWK</sequence>
<name>A0A0F9CR82_9ZZZZ</name>
<dbReference type="AlphaFoldDB" id="A0A0F9CR82"/>
<protein>
    <submittedName>
        <fullName evidence="1">Uncharacterized protein</fullName>
    </submittedName>
</protein>
<proteinExistence type="predicted"/>
<accession>A0A0F9CR82</accession>
<evidence type="ECO:0000313" key="1">
    <source>
        <dbReference type="EMBL" id="KKL51674.1"/>
    </source>
</evidence>
<dbReference type="EMBL" id="LAZR01032162">
    <property type="protein sequence ID" value="KKL51674.1"/>
    <property type="molecule type" value="Genomic_DNA"/>
</dbReference>
<gene>
    <name evidence="1" type="ORF">LCGC14_2293100</name>
</gene>